<dbReference type="InterPro" id="IPR013783">
    <property type="entry name" value="Ig-like_fold"/>
</dbReference>
<dbReference type="Ensembl" id="ENSACOT00000004953.1">
    <property type="protein sequence ID" value="ENSACOP00000004771.1"/>
    <property type="gene ID" value="ENSACOG00000003393.1"/>
</dbReference>
<feature type="domain" description="Ig-like" evidence="2">
    <location>
        <begin position="20"/>
        <end position="111"/>
    </location>
</feature>
<evidence type="ECO:0000256" key="1">
    <source>
        <dbReference type="SAM" id="SignalP"/>
    </source>
</evidence>
<proteinExistence type="predicted"/>
<reference evidence="3" key="2">
    <citation type="submission" date="2025-09" db="UniProtKB">
        <authorList>
            <consortium name="Ensembl"/>
        </authorList>
    </citation>
    <scope>IDENTIFICATION</scope>
</reference>
<protein>
    <recommendedName>
        <fullName evidence="2">Ig-like domain-containing protein</fullName>
    </recommendedName>
</protein>
<dbReference type="PROSITE" id="PS50835">
    <property type="entry name" value="IG_LIKE"/>
    <property type="match status" value="1"/>
</dbReference>
<dbReference type="Pfam" id="PF07686">
    <property type="entry name" value="V-set"/>
    <property type="match status" value="1"/>
</dbReference>
<feature type="signal peptide" evidence="1">
    <location>
        <begin position="1"/>
        <end position="24"/>
    </location>
</feature>
<name>A0A8B9F6W4_9PSIT</name>
<dbReference type="AlphaFoldDB" id="A0A8B9F6W4"/>
<accession>A0A8B9F6W4</accession>
<reference evidence="3" key="1">
    <citation type="submission" date="2025-08" db="UniProtKB">
        <authorList>
            <consortium name="Ensembl"/>
        </authorList>
    </citation>
    <scope>IDENTIFICATION</scope>
</reference>
<sequence>MHHLLPLCIQRFLIALNTSPLAQMQQDPSAETTENTGIGLNCSHPNLPSTDFIIWYRQLPGRGPTFLVSAHKGFKEVADPQGRLSVAADRRSSVLWLDRPRRGDAAVYYCRHLTLVGL</sequence>
<dbReference type="Proteomes" id="UP000694522">
    <property type="component" value="Unplaced"/>
</dbReference>
<dbReference type="InterPro" id="IPR036179">
    <property type="entry name" value="Ig-like_dom_sf"/>
</dbReference>
<keyword evidence="1" id="KW-0732">Signal</keyword>
<dbReference type="Gene3D" id="2.60.40.10">
    <property type="entry name" value="Immunoglobulins"/>
    <property type="match status" value="1"/>
</dbReference>
<evidence type="ECO:0000313" key="4">
    <source>
        <dbReference type="Proteomes" id="UP000694522"/>
    </source>
</evidence>
<dbReference type="SUPFAM" id="SSF48726">
    <property type="entry name" value="Immunoglobulin"/>
    <property type="match status" value="1"/>
</dbReference>
<keyword evidence="4" id="KW-1185">Reference proteome</keyword>
<dbReference type="InterPro" id="IPR007110">
    <property type="entry name" value="Ig-like_dom"/>
</dbReference>
<dbReference type="InterPro" id="IPR013106">
    <property type="entry name" value="Ig_V-set"/>
</dbReference>
<evidence type="ECO:0000313" key="3">
    <source>
        <dbReference type="Ensembl" id="ENSACOP00000004771.1"/>
    </source>
</evidence>
<evidence type="ECO:0000259" key="2">
    <source>
        <dbReference type="PROSITE" id="PS50835"/>
    </source>
</evidence>
<feature type="chain" id="PRO_5034594234" description="Ig-like domain-containing protein" evidence="1">
    <location>
        <begin position="25"/>
        <end position="118"/>
    </location>
</feature>
<organism evidence="3 4">
    <name type="scientific">Amazona collaria</name>
    <name type="common">yellow-billed parrot</name>
    <dbReference type="NCBI Taxonomy" id="241587"/>
    <lineage>
        <taxon>Eukaryota</taxon>
        <taxon>Metazoa</taxon>
        <taxon>Chordata</taxon>
        <taxon>Craniata</taxon>
        <taxon>Vertebrata</taxon>
        <taxon>Euteleostomi</taxon>
        <taxon>Archelosauria</taxon>
        <taxon>Archosauria</taxon>
        <taxon>Dinosauria</taxon>
        <taxon>Saurischia</taxon>
        <taxon>Theropoda</taxon>
        <taxon>Coelurosauria</taxon>
        <taxon>Aves</taxon>
        <taxon>Neognathae</taxon>
        <taxon>Neoaves</taxon>
        <taxon>Telluraves</taxon>
        <taxon>Australaves</taxon>
        <taxon>Psittaciformes</taxon>
        <taxon>Psittacidae</taxon>
        <taxon>Amazona</taxon>
    </lineage>
</organism>